<gene>
    <name evidence="1" type="ORF">RHMOL_Rhmol11G0107000</name>
</gene>
<reference evidence="1" key="1">
    <citation type="submission" date="2022-02" db="EMBL/GenBank/DDBJ databases">
        <title>Plant Genome Project.</title>
        <authorList>
            <person name="Zhang R.-G."/>
        </authorList>
    </citation>
    <scope>NUCLEOTIDE SEQUENCE</scope>
    <source>
        <strain evidence="1">AT1</strain>
    </source>
</reference>
<evidence type="ECO:0000313" key="1">
    <source>
        <dbReference type="EMBL" id="KAI8531041.1"/>
    </source>
</evidence>
<organism evidence="1 2">
    <name type="scientific">Rhododendron molle</name>
    <name type="common">Chinese azalea</name>
    <name type="synonym">Azalea mollis</name>
    <dbReference type="NCBI Taxonomy" id="49168"/>
    <lineage>
        <taxon>Eukaryota</taxon>
        <taxon>Viridiplantae</taxon>
        <taxon>Streptophyta</taxon>
        <taxon>Embryophyta</taxon>
        <taxon>Tracheophyta</taxon>
        <taxon>Spermatophyta</taxon>
        <taxon>Magnoliopsida</taxon>
        <taxon>eudicotyledons</taxon>
        <taxon>Gunneridae</taxon>
        <taxon>Pentapetalae</taxon>
        <taxon>asterids</taxon>
        <taxon>Ericales</taxon>
        <taxon>Ericaceae</taxon>
        <taxon>Ericoideae</taxon>
        <taxon>Rhodoreae</taxon>
        <taxon>Rhododendron</taxon>
    </lineage>
</organism>
<dbReference type="EMBL" id="CM046398">
    <property type="protein sequence ID" value="KAI8531041.1"/>
    <property type="molecule type" value="Genomic_DNA"/>
</dbReference>
<proteinExistence type="predicted"/>
<protein>
    <submittedName>
        <fullName evidence="1">Uncharacterized protein</fullName>
    </submittedName>
</protein>
<dbReference type="Proteomes" id="UP001062846">
    <property type="component" value="Chromosome 11"/>
</dbReference>
<sequence>MSDFIPEDVVVGILSRLPTKSLIRFRSVSKLWNSLITSPNFIISHLNQLLMSPKNSYENLPLVIVRQCVPTPYVRLEHYKLFVDTGEEDNPFDEYLEIPFPLKSRRLQYHYLMGYVRGLFCLWEHDNIFLWNRSIRKSVSLPKPGISKKTHGSLVDRLGFGYDSWSNDYKVVRIVILCGSNGSEDVEAPLVQVYSLNAGSWKMNRGAGESFPIGFRMAYSQNFTSCMEGVLHWAAQCRNSNKKLVLSFDYVTSTQSLMEAQALVTDVKRLKHEVVVLQERVGGKMKVTFEVVAKMGPQQLAEVRAKLQSYSPQMQPKDVHRNDFSLVLVLSEKFSHDRVLSKGESVEGKHVNGGTSASQGFCSKDCSLNKDLEFLRKAKAEYAGMLEKHYTSHNHCGIIRVFLLRSIWRNG</sequence>
<comment type="caution">
    <text evidence="1">The sequence shown here is derived from an EMBL/GenBank/DDBJ whole genome shotgun (WGS) entry which is preliminary data.</text>
</comment>
<evidence type="ECO:0000313" key="2">
    <source>
        <dbReference type="Proteomes" id="UP001062846"/>
    </source>
</evidence>
<name>A0ACC0LQX9_RHOML</name>
<keyword evidence="2" id="KW-1185">Reference proteome</keyword>
<accession>A0ACC0LQX9</accession>